<protein>
    <submittedName>
        <fullName evidence="1">Uncharacterized protein</fullName>
    </submittedName>
</protein>
<name>A0A9P0KC72_ACAOB</name>
<gene>
    <name evidence="1" type="ORF">ACAOBT_LOCUS10002</name>
</gene>
<dbReference type="EMBL" id="CAKOFQ010006798">
    <property type="protein sequence ID" value="CAH1972435.1"/>
    <property type="molecule type" value="Genomic_DNA"/>
</dbReference>
<organism evidence="1 2">
    <name type="scientific">Acanthoscelides obtectus</name>
    <name type="common">Bean weevil</name>
    <name type="synonym">Bruchus obtectus</name>
    <dbReference type="NCBI Taxonomy" id="200917"/>
    <lineage>
        <taxon>Eukaryota</taxon>
        <taxon>Metazoa</taxon>
        <taxon>Ecdysozoa</taxon>
        <taxon>Arthropoda</taxon>
        <taxon>Hexapoda</taxon>
        <taxon>Insecta</taxon>
        <taxon>Pterygota</taxon>
        <taxon>Neoptera</taxon>
        <taxon>Endopterygota</taxon>
        <taxon>Coleoptera</taxon>
        <taxon>Polyphaga</taxon>
        <taxon>Cucujiformia</taxon>
        <taxon>Chrysomeloidea</taxon>
        <taxon>Chrysomelidae</taxon>
        <taxon>Bruchinae</taxon>
        <taxon>Bruchini</taxon>
        <taxon>Acanthoscelides</taxon>
    </lineage>
</organism>
<proteinExistence type="predicted"/>
<dbReference type="AlphaFoldDB" id="A0A9P0KC72"/>
<accession>A0A9P0KC72</accession>
<sequence length="52" mass="6233">MYLHTAMVLSFYIVKYFLQKPLGILHLQNFFTADQERPCTLLKKTKPFKIKK</sequence>
<evidence type="ECO:0000313" key="2">
    <source>
        <dbReference type="Proteomes" id="UP001152888"/>
    </source>
</evidence>
<comment type="caution">
    <text evidence="1">The sequence shown here is derived from an EMBL/GenBank/DDBJ whole genome shotgun (WGS) entry which is preliminary data.</text>
</comment>
<keyword evidence="2" id="KW-1185">Reference proteome</keyword>
<evidence type="ECO:0000313" key="1">
    <source>
        <dbReference type="EMBL" id="CAH1972435.1"/>
    </source>
</evidence>
<reference evidence="1" key="1">
    <citation type="submission" date="2022-03" db="EMBL/GenBank/DDBJ databases">
        <authorList>
            <person name="Sayadi A."/>
        </authorList>
    </citation>
    <scope>NUCLEOTIDE SEQUENCE</scope>
</reference>
<dbReference type="Proteomes" id="UP001152888">
    <property type="component" value="Unassembled WGS sequence"/>
</dbReference>